<accession>A0A380WE64</accession>
<dbReference type="AlphaFoldDB" id="A0A380WE64"/>
<evidence type="ECO:0000313" key="2">
    <source>
        <dbReference type="Proteomes" id="UP000254701"/>
    </source>
</evidence>
<dbReference type="OrthoDB" id="4119964at2"/>
<proteinExistence type="predicted"/>
<name>A0A380WE64_AMIAI</name>
<organism evidence="1 2">
    <name type="scientific">Aminobacter aminovorans</name>
    <name type="common">Chelatobacter heintzii</name>
    <dbReference type="NCBI Taxonomy" id="83263"/>
    <lineage>
        <taxon>Bacteria</taxon>
        <taxon>Pseudomonadati</taxon>
        <taxon>Pseudomonadota</taxon>
        <taxon>Alphaproteobacteria</taxon>
        <taxon>Hyphomicrobiales</taxon>
        <taxon>Phyllobacteriaceae</taxon>
        <taxon>Aminobacter</taxon>
    </lineage>
</organism>
<gene>
    <name evidence="1" type="ORF">NCTC10684_00452</name>
</gene>
<dbReference type="EMBL" id="UFSM01000001">
    <property type="protein sequence ID" value="SUU87260.1"/>
    <property type="molecule type" value="Genomic_DNA"/>
</dbReference>
<dbReference type="RefSeq" id="WP_115729793.1">
    <property type="nucleotide sequence ID" value="NZ_BAAAVY010000033.1"/>
</dbReference>
<dbReference type="Proteomes" id="UP000254701">
    <property type="component" value="Unassembled WGS sequence"/>
</dbReference>
<dbReference type="Pfam" id="PF11185">
    <property type="entry name" value="DUF2971"/>
    <property type="match status" value="1"/>
</dbReference>
<sequence>MTATIETYAPPALLYRFRKIGVAPDFPNQSTRREIEGLNEGRLWCGEYHDLNDAMEGLYRAGDAARGQPQWERARTLIRDGKTSVGIACFSEVWQQALMWAHYADSFKGICIEYDFRVLRETLADNTSFSRVSYADQLLDIGSDLENPRRLAKWILSTKHHSWSYEREWRLFIPERGLVRFDRAAIRRIILGPRMSANVAQFLEANLSRYHIVRSRVRGYDVEVD</sequence>
<evidence type="ECO:0000313" key="1">
    <source>
        <dbReference type="EMBL" id="SUU87260.1"/>
    </source>
</evidence>
<dbReference type="InterPro" id="IPR021352">
    <property type="entry name" value="DUF2971"/>
</dbReference>
<protein>
    <submittedName>
        <fullName evidence="1">Protein of uncharacterized function (DUF2971)</fullName>
    </submittedName>
</protein>
<reference evidence="1 2" key="1">
    <citation type="submission" date="2018-06" db="EMBL/GenBank/DDBJ databases">
        <authorList>
            <consortium name="Pathogen Informatics"/>
            <person name="Doyle S."/>
        </authorList>
    </citation>
    <scope>NUCLEOTIDE SEQUENCE [LARGE SCALE GENOMIC DNA]</scope>
    <source>
        <strain evidence="1 2">NCTC10684</strain>
    </source>
</reference>